<evidence type="ECO:0000259" key="5">
    <source>
        <dbReference type="Pfam" id="PF00496"/>
    </source>
</evidence>
<proteinExistence type="inferred from homology"/>
<feature type="region of interest" description="Disordered" evidence="4">
    <location>
        <begin position="26"/>
        <end position="55"/>
    </location>
</feature>
<dbReference type="Proteomes" id="UP000011603">
    <property type="component" value="Unassembled WGS sequence"/>
</dbReference>
<reference evidence="9 13" key="6">
    <citation type="submission" date="2019-04" db="EMBL/GenBank/DDBJ databases">
        <title>Methylomes of two halophilic Archaea, Haloarcula marismortui and Haloferax mediterranei.</title>
        <authorList>
            <person name="DasSarma S."/>
            <person name="DasSarma P."/>
            <person name="DasSarma S."/>
            <person name="Fomenkov A."/>
            <person name="Vincze T."/>
            <person name="Anton B.P."/>
            <person name="Roberts R.J."/>
        </authorList>
    </citation>
    <scope>NUCLEOTIDE SEQUENCE [LARGE SCALE GENOMIC DNA]</scope>
    <source>
        <strain evidence="9">ATCC 33500</strain>
        <strain evidence="13">ATCC 33500 / DSM 1411 / JCM 8866 / NBRC 14739 / NCIMB 2177 / R-4</strain>
    </source>
</reference>
<evidence type="ECO:0000256" key="4">
    <source>
        <dbReference type="SAM" id="MobiDB-lite"/>
    </source>
</evidence>
<dbReference type="eggNOG" id="arCOG01534">
    <property type="taxonomic scope" value="Archaea"/>
</dbReference>
<evidence type="ECO:0000256" key="3">
    <source>
        <dbReference type="ARBA" id="ARBA00022729"/>
    </source>
</evidence>
<evidence type="ECO:0000256" key="1">
    <source>
        <dbReference type="ARBA" id="ARBA00005695"/>
    </source>
</evidence>
<dbReference type="Proteomes" id="UP000299011">
    <property type="component" value="Chromosome"/>
</dbReference>
<reference evidence="6" key="1">
    <citation type="journal article" date="2012" name="Appl. Environ. Microbiol.">
        <title>Identification of the haloarchaeal phasin (PhaP) that functions in polyhydroxyalkanoate accumulation and granule formation in Haloferax mediterranei.</title>
        <authorList>
            <person name="Cai S."/>
            <person name="Cai L."/>
            <person name="Liu H."/>
            <person name="Liu X."/>
            <person name="Han J."/>
            <person name="Zhou J."/>
            <person name="Xiang H."/>
        </authorList>
    </citation>
    <scope>NUCLEOTIDE SEQUENCE</scope>
    <source>
        <strain evidence="6">CGMCC 1.2087</strain>
    </source>
</reference>
<dbReference type="GeneID" id="40155433"/>
<dbReference type="EMBL" id="AOLO01000007">
    <property type="protein sequence ID" value="EMA02923.1"/>
    <property type="molecule type" value="Genomic_DNA"/>
</dbReference>
<dbReference type="AlphaFoldDB" id="I3R0P6"/>
<keyword evidence="11" id="KW-1185">Reference proteome</keyword>
<reference evidence="8 11" key="3">
    <citation type="journal article" date="2014" name="PLoS Genet.">
        <title>Phylogenetically driven sequencing of extremely halophilic archaea reveals strategies for static and dynamic osmo-response.</title>
        <authorList>
            <person name="Becker E.A."/>
            <person name="Seitzer P.M."/>
            <person name="Tritt A."/>
            <person name="Larsen D."/>
            <person name="Krusor M."/>
            <person name="Yao A.I."/>
            <person name="Wu D."/>
            <person name="Madern D."/>
            <person name="Eisen J.A."/>
            <person name="Darling A.E."/>
            <person name="Facciotti M.T."/>
        </authorList>
    </citation>
    <scope>NUCLEOTIDE SEQUENCE [LARGE SCALE GENOMIC DNA]</scope>
    <source>
        <strain evidence="8">ATCC 33500</strain>
        <strain evidence="11">ATCC 33500 / DSM 1411 / JCM 8866 / NBRC 14739 / NCIMB 2177 / R-4</strain>
    </source>
</reference>
<evidence type="ECO:0000313" key="10">
    <source>
        <dbReference type="Proteomes" id="UP000006469"/>
    </source>
</evidence>
<dbReference type="Proteomes" id="UP000027075">
    <property type="component" value="Chromosome"/>
</dbReference>
<evidence type="ECO:0000313" key="12">
    <source>
        <dbReference type="Proteomes" id="UP000027075"/>
    </source>
</evidence>
<dbReference type="InterPro" id="IPR019546">
    <property type="entry name" value="TAT_signal_bac_arc"/>
</dbReference>
<dbReference type="InterPro" id="IPR000914">
    <property type="entry name" value="SBP_5_dom"/>
</dbReference>
<comment type="similarity">
    <text evidence="1">Belongs to the bacterial solute-binding protein 5 family.</text>
</comment>
<dbReference type="PATRIC" id="fig|523841.21.peg.2046"/>
<evidence type="ECO:0000313" key="7">
    <source>
        <dbReference type="EMBL" id="AHZ22768.1"/>
    </source>
</evidence>
<evidence type="ECO:0000313" key="13">
    <source>
        <dbReference type="Proteomes" id="UP000299011"/>
    </source>
</evidence>
<dbReference type="SUPFAM" id="SSF53850">
    <property type="entry name" value="Periplasmic binding protein-like II"/>
    <property type="match status" value="1"/>
</dbReference>
<evidence type="ECO:0000313" key="6">
    <source>
        <dbReference type="EMBL" id="AFK17806.1"/>
    </source>
</evidence>
<dbReference type="GO" id="GO:0042597">
    <property type="term" value="C:periplasmic space"/>
    <property type="evidence" value="ECO:0007669"/>
    <property type="project" value="UniProtKB-ARBA"/>
</dbReference>
<dbReference type="Pfam" id="PF00496">
    <property type="entry name" value="SBP_bac_5"/>
    <property type="match status" value="1"/>
</dbReference>
<keyword evidence="3" id="KW-0732">Signal</keyword>
<evidence type="ECO:0000313" key="9">
    <source>
        <dbReference type="EMBL" id="QCQ74369.1"/>
    </source>
</evidence>
<dbReference type="PANTHER" id="PTHR30290">
    <property type="entry name" value="PERIPLASMIC BINDING COMPONENT OF ABC TRANSPORTER"/>
    <property type="match status" value="1"/>
</dbReference>
<dbReference type="InterPro" id="IPR030678">
    <property type="entry name" value="Peptide/Ni-bd"/>
</dbReference>
<dbReference type="NCBIfam" id="TIGR01409">
    <property type="entry name" value="TAT_signal_seq"/>
    <property type="match status" value="1"/>
</dbReference>
<dbReference type="HOGENOM" id="CLU_017028_7_4_2"/>
<dbReference type="EMBL" id="CP007551">
    <property type="protein sequence ID" value="AHZ22768.1"/>
    <property type="molecule type" value="Genomic_DNA"/>
</dbReference>
<dbReference type="EMBL" id="CP039139">
    <property type="protein sequence ID" value="QCQ74369.1"/>
    <property type="molecule type" value="Genomic_DNA"/>
</dbReference>
<feature type="compositionally biased region" description="Low complexity" evidence="4">
    <location>
        <begin position="36"/>
        <end position="47"/>
    </location>
</feature>
<dbReference type="Gene3D" id="3.40.190.10">
    <property type="entry name" value="Periplasmic binding protein-like II"/>
    <property type="match status" value="1"/>
</dbReference>
<dbReference type="GO" id="GO:1904680">
    <property type="term" value="F:peptide transmembrane transporter activity"/>
    <property type="evidence" value="ECO:0007669"/>
    <property type="project" value="TreeGrafter"/>
</dbReference>
<dbReference type="InterPro" id="IPR006311">
    <property type="entry name" value="TAT_signal"/>
</dbReference>
<dbReference type="PANTHER" id="PTHR30290:SF9">
    <property type="entry name" value="OLIGOPEPTIDE-BINDING PROTEIN APPA"/>
    <property type="match status" value="1"/>
</dbReference>
<evidence type="ECO:0000313" key="11">
    <source>
        <dbReference type="Proteomes" id="UP000011603"/>
    </source>
</evidence>
<gene>
    <name evidence="6" type="primary">dppA</name>
    <name evidence="6" type="ordered locus">HFX_0064</name>
    <name evidence="7" type="ORF">BM92_08975</name>
    <name evidence="8" type="ORF">C439_10080</name>
    <name evidence="9" type="ORF">E6P09_03410</name>
</gene>
<dbReference type="Gene3D" id="3.10.105.10">
    <property type="entry name" value="Dipeptide-binding Protein, Domain 3"/>
    <property type="match status" value="1"/>
</dbReference>
<dbReference type="PIRSF" id="PIRSF002741">
    <property type="entry name" value="MppA"/>
    <property type="match status" value="1"/>
</dbReference>
<organism evidence="6 10">
    <name type="scientific">Haloferax mediterranei (strain ATCC 33500 / DSM 1411 / JCM 8866 / NBRC 14739 / NCIMB 2177 / R-4)</name>
    <name type="common">Halobacterium mediterranei</name>
    <dbReference type="NCBI Taxonomy" id="523841"/>
    <lineage>
        <taxon>Archaea</taxon>
        <taxon>Methanobacteriati</taxon>
        <taxon>Methanobacteriota</taxon>
        <taxon>Stenosarchaea group</taxon>
        <taxon>Halobacteria</taxon>
        <taxon>Halobacteriales</taxon>
        <taxon>Haloferacaceae</taxon>
        <taxon>Haloferax</taxon>
    </lineage>
</organism>
<dbReference type="PaxDb" id="523841-HFX_0064"/>
<dbReference type="GO" id="GO:0043190">
    <property type="term" value="C:ATP-binding cassette (ABC) transporter complex"/>
    <property type="evidence" value="ECO:0007669"/>
    <property type="project" value="InterPro"/>
</dbReference>
<dbReference type="CDD" id="cd00995">
    <property type="entry name" value="PBP2_NikA_DppA_OppA_like"/>
    <property type="match status" value="1"/>
</dbReference>
<dbReference type="GO" id="GO:0015833">
    <property type="term" value="P:peptide transport"/>
    <property type="evidence" value="ECO:0007669"/>
    <property type="project" value="TreeGrafter"/>
</dbReference>
<dbReference type="Proteomes" id="UP000006469">
    <property type="component" value="Chromosome"/>
</dbReference>
<protein>
    <submittedName>
        <fullName evidence="7 9">ABC transporter substrate-binding protein</fullName>
    </submittedName>
    <submittedName>
        <fullName evidence="6">Dipeptide ABC transporter dipeptide-binding protein</fullName>
    </submittedName>
</protein>
<dbReference type="STRING" id="523841.HFX_0064"/>
<name>I3R0P6_HALMT</name>
<dbReference type="PROSITE" id="PS51318">
    <property type="entry name" value="TAT"/>
    <property type="match status" value="1"/>
</dbReference>
<dbReference type="OrthoDB" id="233597at2157"/>
<feature type="domain" description="Solute-binding protein family 5" evidence="5">
    <location>
        <begin position="102"/>
        <end position="508"/>
    </location>
</feature>
<dbReference type="KEGG" id="hme:HFX_0064"/>
<keyword evidence="2" id="KW-0813">Transport</keyword>
<dbReference type="RefSeq" id="WP_004058710.1">
    <property type="nucleotide sequence ID" value="NC_017941.2"/>
</dbReference>
<sequence>MPDTNKLSRRRFLKATGGAATAAALAGCTGGDGSEGTETTDSETGTEQTGGGETEGDILKYINSTVTTLDPVAMTDEASNHVVTNIHQALVHYPKGEARTEALLASDYSVSEDGTEYTFTLNDATFHDGSTVTADDVIYSWERLAGSEHTRRASFLLDTLSVVHETETTTNGEGEEVETYKPGTLGVEKVDEKTVKVKLSSPFASTLGMLAYGVFSIHPENIVGDVEGYDGEMEYTEFATKNPVGCGPYKLEKWEQGTSVDIVKYDDYFGGEVKNDGVHWQIIEDTDAKWTYTMEKNADAFAIPTPKYDPSLVNVEETDDVGRELGSYGPVRNGDTLNYSAISELTTYYIGFSMSNVPKPVRKAVAYAVNREVIVSEVFKNRGRSAFHLTPPAIYPGGSSAYDKHAEEKYPYGINESRLDKAREIMEAEGYNKDNKYTLQWTQYKSATWSAMAKILRDQLASVHINMKIEEAPFATLTQRGRQGNLELYTLGWGADYPEASNFLQLLNPADTIIGGESTPVSYLDWSEETGDASQKATDAWQTVLDNKATTEEAAAARDEAYVALEEANWEDIGFINLYHPKGELFWYDRIDYQPPGAMGAASAMDKDITLSESK</sequence>
<evidence type="ECO:0000256" key="2">
    <source>
        <dbReference type="ARBA" id="ARBA00022448"/>
    </source>
</evidence>
<accession>I3R0P6</accession>
<reference evidence="7 12" key="4">
    <citation type="submission" date="2014-04" db="EMBL/GenBank/DDBJ databases">
        <title>Transcriptional profiles of Haloferax mediterranei on the basis of nitrogen availability.</title>
        <authorList>
            <person name="Bautista V."/>
        </authorList>
    </citation>
    <scope>NUCLEOTIDE SEQUENCE [LARGE SCALE GENOMIC DNA]</scope>
    <source>
        <strain evidence="7">ATCC 33500</strain>
        <strain evidence="12">ATCC 33500 / DSM 1411 / JCM 8866 / NBRC 14739 / NCIMB 2177 / R-4</strain>
    </source>
</reference>
<dbReference type="PROSITE" id="PS51257">
    <property type="entry name" value="PROKAR_LIPOPROTEIN"/>
    <property type="match status" value="1"/>
</dbReference>
<dbReference type="InterPro" id="IPR039424">
    <property type="entry name" value="SBP_5"/>
</dbReference>
<dbReference type="EMBL" id="CP001868">
    <property type="protein sequence ID" value="AFK17806.1"/>
    <property type="molecule type" value="Genomic_DNA"/>
</dbReference>
<evidence type="ECO:0000313" key="8">
    <source>
        <dbReference type="EMBL" id="EMA02923.1"/>
    </source>
</evidence>
<reference evidence="6 10" key="2">
    <citation type="journal article" date="2012" name="J. Bacteriol.">
        <title>Complete genome sequence of the metabolically versatile halophilic archaeon Haloferax mediterranei, a poly(3-hydroxybutyrate-co-3-hydroxyvalerate) producer.</title>
        <authorList>
            <person name="Han J."/>
            <person name="Zhang F."/>
            <person name="Hou J."/>
            <person name="Liu X."/>
            <person name="Li M."/>
            <person name="Liu H."/>
            <person name="Cai L."/>
            <person name="Zhang B."/>
            <person name="Chen Y."/>
            <person name="Zhou J."/>
            <person name="Hu S."/>
            <person name="Xiang H."/>
        </authorList>
    </citation>
    <scope>NUCLEOTIDE SEQUENCE [LARGE SCALE GENOMIC DNA]</scope>
    <source>
        <strain evidence="10">ATCC 33500 / DSM 1411 / JCM 8866 / NBRC 14739 / NCIMB 2177 / R-4</strain>
        <strain evidence="6">CGMCC 1.2087</strain>
    </source>
</reference>
<reference evidence="6" key="5">
    <citation type="submission" date="2014-05" db="EMBL/GenBank/DDBJ databases">
        <authorList>
            <person name="Wang L."/>
            <person name="Yang H."/>
            <person name="Xiang H."/>
        </authorList>
    </citation>
    <scope>NUCLEOTIDE SEQUENCE</scope>
    <source>
        <strain evidence="6">CGMCC 1.2087</strain>
    </source>
</reference>